<accession>A0A9X2HV51</accession>
<dbReference type="Gene3D" id="1.20.59.20">
    <property type="match status" value="1"/>
</dbReference>
<dbReference type="EMBL" id="JAMFTH010000001">
    <property type="protein sequence ID" value="MCP8898998.1"/>
    <property type="molecule type" value="Genomic_DNA"/>
</dbReference>
<feature type="binding site" evidence="8">
    <location>
        <begin position="26"/>
        <end position="31"/>
    </location>
    <ligand>
        <name>ATP</name>
        <dbReference type="ChEBI" id="CHEBI:30616"/>
    </ligand>
</feature>
<dbReference type="InterPro" id="IPR014729">
    <property type="entry name" value="Rossmann-like_a/b/a_fold"/>
</dbReference>
<dbReference type="Gene3D" id="3.40.50.620">
    <property type="entry name" value="HUPs"/>
    <property type="match status" value="1"/>
</dbReference>
<dbReference type="InterPro" id="IPR012795">
    <property type="entry name" value="tRNA_Ile_lys_synt_N"/>
</dbReference>
<dbReference type="Pfam" id="PF01171">
    <property type="entry name" value="ATP_bind_3"/>
    <property type="match status" value="1"/>
</dbReference>
<keyword evidence="5 8" id="KW-0547">Nucleotide-binding</keyword>
<dbReference type="InterPro" id="IPR015262">
    <property type="entry name" value="tRNA_Ile_lys_synt_subst-bd"/>
</dbReference>
<keyword evidence="6 8" id="KW-0067">ATP-binding</keyword>
<dbReference type="HAMAP" id="MF_01161">
    <property type="entry name" value="tRNA_Ile_lys_synt"/>
    <property type="match status" value="1"/>
</dbReference>
<keyword evidence="11" id="KW-1185">Reference proteome</keyword>
<comment type="domain">
    <text evidence="8">The N-terminal region contains the highly conserved SGGXDS motif, predicted to be a P-loop motif involved in ATP binding.</text>
</comment>
<feature type="domain" description="Lysidine-tRNA(Ile) synthetase C-terminal" evidence="9">
    <location>
        <begin position="370"/>
        <end position="442"/>
    </location>
</feature>
<organism evidence="10 11">
    <name type="scientific">Gilvimarinus xylanilyticus</name>
    <dbReference type="NCBI Taxonomy" id="2944139"/>
    <lineage>
        <taxon>Bacteria</taxon>
        <taxon>Pseudomonadati</taxon>
        <taxon>Pseudomonadota</taxon>
        <taxon>Gammaproteobacteria</taxon>
        <taxon>Cellvibrionales</taxon>
        <taxon>Cellvibrionaceae</taxon>
        <taxon>Gilvimarinus</taxon>
    </lineage>
</organism>
<dbReference type="SUPFAM" id="SSF52402">
    <property type="entry name" value="Adenine nucleotide alpha hydrolases-like"/>
    <property type="match status" value="1"/>
</dbReference>
<comment type="subcellular location">
    <subcellularLocation>
        <location evidence="1 8">Cytoplasm</location>
    </subcellularLocation>
</comment>
<name>A0A9X2HV51_9GAMM</name>
<evidence type="ECO:0000256" key="5">
    <source>
        <dbReference type="ARBA" id="ARBA00022741"/>
    </source>
</evidence>
<reference evidence="10" key="2">
    <citation type="submission" date="2023-01" db="EMBL/GenBank/DDBJ databases">
        <title>Gilvimarinus xylanilyticus HB14 isolated from Caulerpa lentillifera aquaculture base in Hainan, China.</title>
        <authorList>
            <person name="Zhang Y.-J."/>
        </authorList>
    </citation>
    <scope>NUCLEOTIDE SEQUENCE</scope>
    <source>
        <strain evidence="10">HB14</strain>
    </source>
</reference>
<dbReference type="GO" id="GO:0032267">
    <property type="term" value="F:tRNA(Ile)-lysidine synthase activity"/>
    <property type="evidence" value="ECO:0007669"/>
    <property type="project" value="UniProtKB-EC"/>
</dbReference>
<evidence type="ECO:0000313" key="11">
    <source>
        <dbReference type="Proteomes" id="UP001139319"/>
    </source>
</evidence>
<evidence type="ECO:0000256" key="8">
    <source>
        <dbReference type="HAMAP-Rule" id="MF_01161"/>
    </source>
</evidence>
<dbReference type="CDD" id="cd01992">
    <property type="entry name" value="TilS_N"/>
    <property type="match status" value="1"/>
</dbReference>
<evidence type="ECO:0000313" key="10">
    <source>
        <dbReference type="EMBL" id="MCP8898998.1"/>
    </source>
</evidence>
<evidence type="ECO:0000256" key="1">
    <source>
        <dbReference type="ARBA" id="ARBA00004496"/>
    </source>
</evidence>
<dbReference type="Pfam" id="PF11734">
    <property type="entry name" value="TilS_C"/>
    <property type="match status" value="1"/>
</dbReference>
<dbReference type="GO" id="GO:0005737">
    <property type="term" value="C:cytoplasm"/>
    <property type="evidence" value="ECO:0007669"/>
    <property type="project" value="UniProtKB-SubCell"/>
</dbReference>
<dbReference type="NCBIfam" id="TIGR02432">
    <property type="entry name" value="lysidine_TilS_N"/>
    <property type="match status" value="1"/>
</dbReference>
<dbReference type="InterPro" id="IPR012796">
    <property type="entry name" value="Lysidine-tRNA-synth_C"/>
</dbReference>
<dbReference type="InterPro" id="IPR012094">
    <property type="entry name" value="tRNA_Ile_lys_synt"/>
</dbReference>
<dbReference type="PANTHER" id="PTHR43033:SF1">
    <property type="entry name" value="TRNA(ILE)-LYSIDINE SYNTHASE-RELATED"/>
    <property type="match status" value="1"/>
</dbReference>
<dbReference type="GO" id="GO:0006400">
    <property type="term" value="P:tRNA modification"/>
    <property type="evidence" value="ECO:0007669"/>
    <property type="project" value="UniProtKB-UniRule"/>
</dbReference>
<comment type="similarity">
    <text evidence="8">Belongs to the tRNA(Ile)-lysidine synthase family.</text>
</comment>
<evidence type="ECO:0000256" key="7">
    <source>
        <dbReference type="ARBA" id="ARBA00048539"/>
    </source>
</evidence>
<reference evidence="10" key="1">
    <citation type="submission" date="2022-05" db="EMBL/GenBank/DDBJ databases">
        <authorList>
            <person name="Sun H.-N."/>
        </authorList>
    </citation>
    <scope>NUCLEOTIDE SEQUENCE</scope>
    <source>
        <strain evidence="10">HB14</strain>
    </source>
</reference>
<dbReference type="NCBIfam" id="TIGR02433">
    <property type="entry name" value="lysidine_TilS_C"/>
    <property type="match status" value="1"/>
</dbReference>
<evidence type="ECO:0000256" key="3">
    <source>
        <dbReference type="ARBA" id="ARBA00022598"/>
    </source>
</evidence>
<dbReference type="AlphaFoldDB" id="A0A9X2HV51"/>
<dbReference type="Proteomes" id="UP001139319">
    <property type="component" value="Unassembled WGS sequence"/>
</dbReference>
<evidence type="ECO:0000256" key="6">
    <source>
        <dbReference type="ARBA" id="ARBA00022840"/>
    </source>
</evidence>
<dbReference type="Pfam" id="PF09179">
    <property type="entry name" value="TilS"/>
    <property type="match status" value="1"/>
</dbReference>
<keyword evidence="4 8" id="KW-0819">tRNA processing</keyword>
<dbReference type="InterPro" id="IPR011063">
    <property type="entry name" value="TilS/TtcA_N"/>
</dbReference>
<evidence type="ECO:0000256" key="4">
    <source>
        <dbReference type="ARBA" id="ARBA00022694"/>
    </source>
</evidence>
<dbReference type="EC" id="6.3.4.19" evidence="8"/>
<keyword evidence="3 8" id="KW-0436">Ligase</keyword>
<gene>
    <name evidence="8 10" type="primary">tilS</name>
    <name evidence="10" type="ORF">M6D89_06770</name>
</gene>
<dbReference type="GO" id="GO:0005524">
    <property type="term" value="F:ATP binding"/>
    <property type="evidence" value="ECO:0007669"/>
    <property type="project" value="UniProtKB-UniRule"/>
</dbReference>
<dbReference type="SUPFAM" id="SSF82829">
    <property type="entry name" value="MesJ substrate recognition domain-like"/>
    <property type="match status" value="1"/>
</dbReference>
<comment type="caution">
    <text evidence="10">The sequence shown here is derived from an EMBL/GenBank/DDBJ whole genome shotgun (WGS) entry which is preliminary data.</text>
</comment>
<comment type="catalytic activity">
    <reaction evidence="7 8">
        <text>cytidine(34) in tRNA(Ile2) + L-lysine + ATP = lysidine(34) in tRNA(Ile2) + AMP + diphosphate + H(+)</text>
        <dbReference type="Rhea" id="RHEA:43744"/>
        <dbReference type="Rhea" id="RHEA-COMP:10625"/>
        <dbReference type="Rhea" id="RHEA-COMP:10670"/>
        <dbReference type="ChEBI" id="CHEBI:15378"/>
        <dbReference type="ChEBI" id="CHEBI:30616"/>
        <dbReference type="ChEBI" id="CHEBI:32551"/>
        <dbReference type="ChEBI" id="CHEBI:33019"/>
        <dbReference type="ChEBI" id="CHEBI:82748"/>
        <dbReference type="ChEBI" id="CHEBI:83665"/>
        <dbReference type="ChEBI" id="CHEBI:456215"/>
        <dbReference type="EC" id="6.3.4.19"/>
    </reaction>
</comment>
<comment type="function">
    <text evidence="8">Ligates lysine onto the cytidine present at position 34 of the AUA codon-specific tRNA(Ile) that contains the anticodon CAU, in an ATP-dependent manner. Cytidine is converted to lysidine, thus changing the amino acid specificity of the tRNA from methionine to isoleucine.</text>
</comment>
<keyword evidence="2 8" id="KW-0963">Cytoplasm</keyword>
<dbReference type="RefSeq" id="WP_253967261.1">
    <property type="nucleotide sequence ID" value="NZ_JAMFTH010000001.1"/>
</dbReference>
<dbReference type="SUPFAM" id="SSF56037">
    <property type="entry name" value="PheT/TilS domain"/>
    <property type="match status" value="1"/>
</dbReference>
<proteinExistence type="inferred from homology"/>
<protein>
    <recommendedName>
        <fullName evidence="8">tRNA(Ile)-lysidine synthase</fullName>
        <ecNumber evidence="8">6.3.4.19</ecNumber>
    </recommendedName>
    <alternativeName>
        <fullName evidence="8">tRNA(Ile)-2-lysyl-cytidine synthase</fullName>
    </alternativeName>
    <alternativeName>
        <fullName evidence="8">tRNA(Ile)-lysidine synthetase</fullName>
    </alternativeName>
</protein>
<evidence type="ECO:0000256" key="2">
    <source>
        <dbReference type="ARBA" id="ARBA00022490"/>
    </source>
</evidence>
<dbReference type="PANTHER" id="PTHR43033">
    <property type="entry name" value="TRNA(ILE)-LYSIDINE SYNTHASE-RELATED"/>
    <property type="match status" value="1"/>
</dbReference>
<evidence type="ECO:0000259" key="9">
    <source>
        <dbReference type="SMART" id="SM00977"/>
    </source>
</evidence>
<sequence>MNLSVSEHLSQALAHHPARRWLVAYSGGLDSSVLLHALVICQPKATIEAVHVNHGLSPHADAWQEHCQRECQTLGVKLHTVKVEVDGDANIEERARRVRYQAMADLMQPGDYLLLAQHRQDQAETLLYRLMRGAGVKGLAAMAPERGLGGGQLLRPLLDVDRSRLLAYAQSHHLSWITDESNLDEHFDRNYLRHQVLPVLQTRWPAASQTLARSAEHCREAQQLLEDLARLDGELLDERGEALGYSICLTELARLPERRRNNWLRYWLQQRFGVVPGHQALADIHQQLLSPGGATPQARVDIAQVQLRRHGSRLYALASALQWTPQPNQSALEWLDKTRPLSLPGGDRLQLTPAATGQVGLSLDCLKQPLQVRWRQGGERCRPQGRAHSQTLKKLLQEYQAPAWLRSRVPLLYVGGELAAVGNMWVNHPFAACGADALALNWLQQAVEEPRARLQNRNF</sequence>
<dbReference type="SMART" id="SM00977">
    <property type="entry name" value="TilS_C"/>
    <property type="match status" value="1"/>
</dbReference>